<evidence type="ECO:0000256" key="5">
    <source>
        <dbReference type="ARBA" id="ARBA00022989"/>
    </source>
</evidence>
<evidence type="ECO:0000256" key="3">
    <source>
        <dbReference type="ARBA" id="ARBA00022475"/>
    </source>
</evidence>
<keyword evidence="3" id="KW-1003">Cell membrane</keyword>
<evidence type="ECO:0000256" key="1">
    <source>
        <dbReference type="ARBA" id="ARBA00004651"/>
    </source>
</evidence>
<proteinExistence type="inferred from homology"/>
<reference evidence="8 9" key="1">
    <citation type="submission" date="2017-06" db="EMBL/GenBank/DDBJ databases">
        <authorList>
            <person name="Kim H.J."/>
            <person name="Triplett B.A."/>
        </authorList>
    </citation>
    <scope>NUCLEOTIDE SEQUENCE [LARGE SCALE GENOMIC DNA]</scope>
    <source>
        <strain evidence="8 9">CGMCC 4.1858</strain>
    </source>
</reference>
<accession>A0A239A3K6</accession>
<gene>
    <name evidence="8" type="ORF">SAMN05216252_101759</name>
</gene>
<dbReference type="EMBL" id="FZOF01000001">
    <property type="protein sequence ID" value="SNR90215.1"/>
    <property type="molecule type" value="Genomic_DNA"/>
</dbReference>
<keyword evidence="9" id="KW-1185">Reference proteome</keyword>
<dbReference type="PANTHER" id="PTHR33884">
    <property type="entry name" value="UPF0410 PROTEIN YMGE"/>
    <property type="match status" value="1"/>
</dbReference>
<dbReference type="Pfam" id="PF04226">
    <property type="entry name" value="Transgly_assoc"/>
    <property type="match status" value="1"/>
</dbReference>
<evidence type="ECO:0000313" key="9">
    <source>
        <dbReference type="Proteomes" id="UP000198280"/>
    </source>
</evidence>
<dbReference type="PANTHER" id="PTHR33884:SF3">
    <property type="entry name" value="UPF0410 PROTEIN YMGE"/>
    <property type="match status" value="1"/>
</dbReference>
<dbReference type="Proteomes" id="UP000198280">
    <property type="component" value="Unassembled WGS sequence"/>
</dbReference>
<protein>
    <submittedName>
        <fullName evidence="8">Uncharacterized membrane protein YeaQ/YmgE, transglycosylase-associated protein family</fullName>
    </submittedName>
</protein>
<dbReference type="InterPro" id="IPR007341">
    <property type="entry name" value="Transgly_assoc"/>
</dbReference>
<dbReference type="GO" id="GO:0005886">
    <property type="term" value="C:plasma membrane"/>
    <property type="evidence" value="ECO:0007669"/>
    <property type="project" value="UniProtKB-SubCell"/>
</dbReference>
<comment type="similarity">
    <text evidence="2">Belongs to the UPF0410 family.</text>
</comment>
<organism evidence="8 9">
    <name type="scientific">Actinacidiphila glaucinigra</name>
    <dbReference type="NCBI Taxonomy" id="235986"/>
    <lineage>
        <taxon>Bacteria</taxon>
        <taxon>Bacillati</taxon>
        <taxon>Actinomycetota</taxon>
        <taxon>Actinomycetes</taxon>
        <taxon>Kitasatosporales</taxon>
        <taxon>Streptomycetaceae</taxon>
        <taxon>Actinacidiphila</taxon>
    </lineage>
</organism>
<feature type="transmembrane region" description="Helical" evidence="7">
    <location>
        <begin position="6"/>
        <end position="22"/>
    </location>
</feature>
<evidence type="ECO:0000256" key="6">
    <source>
        <dbReference type="ARBA" id="ARBA00023136"/>
    </source>
</evidence>
<evidence type="ECO:0000256" key="4">
    <source>
        <dbReference type="ARBA" id="ARBA00022692"/>
    </source>
</evidence>
<name>A0A239A3K6_9ACTN</name>
<evidence type="ECO:0000256" key="7">
    <source>
        <dbReference type="SAM" id="Phobius"/>
    </source>
</evidence>
<dbReference type="RefSeq" id="WP_089222107.1">
    <property type="nucleotide sequence ID" value="NZ_FZOF01000001.1"/>
</dbReference>
<dbReference type="OrthoDB" id="3483802at2"/>
<evidence type="ECO:0000313" key="8">
    <source>
        <dbReference type="EMBL" id="SNR90215.1"/>
    </source>
</evidence>
<keyword evidence="6 7" id="KW-0472">Membrane</keyword>
<keyword evidence="5 7" id="KW-1133">Transmembrane helix</keyword>
<feature type="transmembrane region" description="Helical" evidence="7">
    <location>
        <begin position="64"/>
        <end position="84"/>
    </location>
</feature>
<sequence>MNWFWAIIVGIVLGFLAKLLLPGKQDIPWWLTIICGILGAFLGNAVAGWVGVRHTSGVDWIRHVLQILGAILVVAVITPLWASVRGRRRRTAT</sequence>
<evidence type="ECO:0000256" key="2">
    <source>
        <dbReference type="ARBA" id="ARBA00011006"/>
    </source>
</evidence>
<feature type="transmembrane region" description="Helical" evidence="7">
    <location>
        <begin position="29"/>
        <end position="52"/>
    </location>
</feature>
<comment type="subcellular location">
    <subcellularLocation>
        <location evidence="1">Cell membrane</location>
        <topology evidence="1">Multi-pass membrane protein</topology>
    </subcellularLocation>
</comment>
<keyword evidence="4 7" id="KW-0812">Transmembrane</keyword>
<dbReference type="AlphaFoldDB" id="A0A239A3K6"/>